<comment type="caution">
    <text evidence="14">The sequence shown here is derived from an EMBL/GenBank/DDBJ whole genome shotgun (WGS) entry which is preliminary data.</text>
</comment>
<dbReference type="SMART" id="SM00388">
    <property type="entry name" value="HisKA"/>
    <property type="match status" value="1"/>
</dbReference>
<feature type="domain" description="PAS" evidence="13">
    <location>
        <begin position="543"/>
        <end position="587"/>
    </location>
</feature>
<keyword evidence="5 10" id="KW-0732">Signal</keyword>
<keyword evidence="9" id="KW-1133">Transmembrane helix</keyword>
<dbReference type="SUPFAM" id="SSF53850">
    <property type="entry name" value="Periplasmic binding protein-like II"/>
    <property type="match status" value="2"/>
</dbReference>
<evidence type="ECO:0000256" key="3">
    <source>
        <dbReference type="ARBA" id="ARBA00022553"/>
    </source>
</evidence>
<keyword evidence="4" id="KW-0808">Transferase</keyword>
<dbReference type="SUPFAM" id="SSF52172">
    <property type="entry name" value="CheY-like"/>
    <property type="match status" value="1"/>
</dbReference>
<dbReference type="PROSITE" id="PS50109">
    <property type="entry name" value="HIS_KIN"/>
    <property type="match status" value="1"/>
</dbReference>
<sequence length="1182" mass="130699">MRAFWLAILCLFTLHVYAAQEPVKLQLLSRSTEELKDPGLSAEQWRWLREHRKLRFAVWQPMLPPYDITTGLNDYGGINADFVGLLSENLGVEIEVSRYWSYDGALAALRDGSADFIAQASDNEKRYGLLLSKPYSKNTAVEVVNNDAAVSGDAVKRLALYPVYDRDRVLARYPHAAELVFSSARHAMESLAFRKIDLFFCDAITARYLVSQSNLSNLSIRPISPAFKSSGFSFAAPERMRAWIEILDVVLGELPESISVEIHRRWSGGIPLSLSEQQPMFTTLERKWIEENPRIRVAVAEDNAPVAFFDEQGQLHGTIADILTALRLRTGFHFVIQRYPSQAAAFAAVQNGKSELVAGGTQEGIWQANLLTTRTWLYNSWVMVGRHNHRRGVLTQRVVSLRGEAPEAWLKRQGIGQIEHADTWHEGLSRVARGESDMMIVPLIVANAQLTQKAFSSLKILASLDADPMRFAFGASRQAWPLITILNKALINIPPEDLHALTRSGFSNNSFASASREDNYNLYFIMAALVICGAVGFWLWRQRWRRLMRIMDAVPAPVYACDRNGRLLVGNAALRQALGVDASQLCGTMLETWLSDARPGAQTITHNGKRLRLWRAPVAGRGWQLGGWLDITRQRAIITALRQAKRRSDGASREKSTFLATMSHEIRTPISAVVGMLELVMQRGGDTEENRQSIRIAREAAQSLLLLIGNILDVARIESGRLVLRPERAALRELIESAAMMFDALAVKKGLQFALEIDAELNVDVLVDAMRLRQIIINLLGNAIKFTDSGSVTLRARPQWHEGDRMMLCLEVEDTGEGIDEALQARLFRPFEQGENNRMSQGSGLGLYISRTLAQMMGGGIALQSAPGEGTLLTVTLALPVMEPLLPTERAHMPVAEGGRRALDILVVDDNPAGRLLLSQQLSWLGHRPLSCSGGEEALAHLAHTHVDMVISDCNMPGMSGYTLAQEIRRRWPALPLYGVTADARESVHDEARAAGMTDCLLKPVSLAALEALLVRLPVAQSDEAPSARDESDAAISGVQAMRCGAEPASDMETPNAALPPDAKASVETLPAALLEGDNLKTFLMLQIAVIDDTLAVIAQWHANAQTPLREALHRLRGGIQLIGATTLEARCRELEIREDSAGVVWLEQALRRLRSALQQWGETGLQPPQNVLRCDEDETVS</sequence>
<dbReference type="InterPro" id="IPR036097">
    <property type="entry name" value="HisK_dim/P_sf"/>
</dbReference>
<dbReference type="Pfam" id="PF02518">
    <property type="entry name" value="HATPase_c"/>
    <property type="match status" value="1"/>
</dbReference>
<dbReference type="Pfam" id="PF00497">
    <property type="entry name" value="SBP_bac_3"/>
    <property type="match status" value="1"/>
</dbReference>
<dbReference type="Gene3D" id="1.10.287.130">
    <property type="match status" value="1"/>
</dbReference>
<dbReference type="CDD" id="cd00082">
    <property type="entry name" value="HisKA"/>
    <property type="match status" value="1"/>
</dbReference>
<accession>A0A8K0V3G7</accession>
<dbReference type="EC" id="2.7.13.3" evidence="2"/>
<feature type="chain" id="PRO_5035456714" description="histidine kinase" evidence="10">
    <location>
        <begin position="19"/>
        <end position="1182"/>
    </location>
</feature>
<keyword evidence="6" id="KW-0418">Kinase</keyword>
<dbReference type="SUPFAM" id="SSF47384">
    <property type="entry name" value="Homodimeric domain of signal transducing histidine kinase"/>
    <property type="match status" value="1"/>
</dbReference>
<dbReference type="InterPro" id="IPR001789">
    <property type="entry name" value="Sig_transdc_resp-reg_receiver"/>
</dbReference>
<dbReference type="CDD" id="cd17546">
    <property type="entry name" value="REC_hyHK_CKI1_RcsC-like"/>
    <property type="match status" value="1"/>
</dbReference>
<dbReference type="AlphaFoldDB" id="A0A8K0V3G7"/>
<evidence type="ECO:0000256" key="4">
    <source>
        <dbReference type="ARBA" id="ARBA00022679"/>
    </source>
</evidence>
<dbReference type="InterPro" id="IPR036890">
    <property type="entry name" value="HATPase_C_sf"/>
</dbReference>
<dbReference type="Pfam" id="PF00512">
    <property type="entry name" value="HisKA"/>
    <property type="match status" value="1"/>
</dbReference>
<feature type="domain" description="Histidine kinase" evidence="11">
    <location>
        <begin position="661"/>
        <end position="881"/>
    </location>
</feature>
<dbReference type="FunFam" id="3.30.565.10:FF:000010">
    <property type="entry name" value="Sensor histidine kinase RcsC"/>
    <property type="match status" value="1"/>
</dbReference>
<keyword evidence="3 8" id="KW-0597">Phosphoprotein</keyword>
<dbReference type="Pfam" id="PF00072">
    <property type="entry name" value="Response_reg"/>
    <property type="match status" value="1"/>
</dbReference>
<keyword evidence="7" id="KW-0902">Two-component regulatory system</keyword>
<gene>
    <name evidence="14" type="ORF">JJB97_05095</name>
</gene>
<feature type="transmembrane region" description="Helical" evidence="9">
    <location>
        <begin position="520"/>
        <end position="540"/>
    </location>
</feature>
<feature type="modified residue" description="4-aspartylphosphate" evidence="8">
    <location>
        <position position="953"/>
    </location>
</feature>
<dbReference type="Gene3D" id="3.40.50.2300">
    <property type="match status" value="1"/>
</dbReference>
<evidence type="ECO:0000313" key="15">
    <source>
        <dbReference type="Proteomes" id="UP000659047"/>
    </source>
</evidence>
<protein>
    <recommendedName>
        <fullName evidence="2">histidine kinase</fullName>
        <ecNumber evidence="2">2.7.13.3</ecNumber>
    </recommendedName>
</protein>
<dbReference type="GO" id="GO:0005886">
    <property type="term" value="C:plasma membrane"/>
    <property type="evidence" value="ECO:0007669"/>
    <property type="project" value="TreeGrafter"/>
</dbReference>
<dbReference type="Gene3D" id="3.30.565.10">
    <property type="entry name" value="Histidine kinase-like ATPase, C-terminal domain"/>
    <property type="match status" value="1"/>
</dbReference>
<dbReference type="SUPFAM" id="SSF55785">
    <property type="entry name" value="PYP-like sensor domain (PAS domain)"/>
    <property type="match status" value="1"/>
</dbReference>
<evidence type="ECO:0000256" key="6">
    <source>
        <dbReference type="ARBA" id="ARBA00022777"/>
    </source>
</evidence>
<dbReference type="InterPro" id="IPR000014">
    <property type="entry name" value="PAS"/>
</dbReference>
<evidence type="ECO:0000313" key="14">
    <source>
        <dbReference type="EMBL" id="MBK4714718.1"/>
    </source>
</evidence>
<dbReference type="EMBL" id="JAEPBH010000009">
    <property type="protein sequence ID" value="MBK4714718.1"/>
    <property type="molecule type" value="Genomic_DNA"/>
</dbReference>
<keyword evidence="9" id="KW-0472">Membrane</keyword>
<dbReference type="SUPFAM" id="SSF47226">
    <property type="entry name" value="Histidine-containing phosphotransfer domain, HPT domain"/>
    <property type="match status" value="1"/>
</dbReference>
<organism evidence="14 15">
    <name type="scientific">Tenebrionibacter intestinalis</name>
    <dbReference type="NCBI Taxonomy" id="2799638"/>
    <lineage>
        <taxon>Bacteria</taxon>
        <taxon>Pseudomonadati</taxon>
        <taxon>Pseudomonadota</taxon>
        <taxon>Gammaproteobacteria</taxon>
        <taxon>Enterobacterales</taxon>
        <taxon>Enterobacteriaceae</taxon>
        <taxon>Tenebrionibacter/Tenebrionicola group</taxon>
        <taxon>Tenebrionibacter</taxon>
    </lineage>
</organism>
<dbReference type="SUPFAM" id="SSF55874">
    <property type="entry name" value="ATPase domain of HSP90 chaperone/DNA topoisomerase II/histidine kinase"/>
    <property type="match status" value="1"/>
</dbReference>
<dbReference type="PRINTS" id="PR00344">
    <property type="entry name" value="BCTRLSENSOR"/>
</dbReference>
<dbReference type="InterPro" id="IPR011006">
    <property type="entry name" value="CheY-like_superfamily"/>
</dbReference>
<dbReference type="SMART" id="SM00448">
    <property type="entry name" value="REC"/>
    <property type="match status" value="1"/>
</dbReference>
<evidence type="ECO:0000256" key="9">
    <source>
        <dbReference type="SAM" id="Phobius"/>
    </source>
</evidence>
<dbReference type="Gene3D" id="1.20.120.160">
    <property type="entry name" value="HPT domain"/>
    <property type="match status" value="1"/>
</dbReference>
<evidence type="ECO:0000256" key="5">
    <source>
        <dbReference type="ARBA" id="ARBA00022729"/>
    </source>
</evidence>
<dbReference type="CDD" id="cd13705">
    <property type="entry name" value="PBP2_BvgS_D1"/>
    <property type="match status" value="1"/>
</dbReference>
<keyword evidence="15" id="KW-1185">Reference proteome</keyword>
<dbReference type="InterPro" id="IPR036641">
    <property type="entry name" value="HPT_dom_sf"/>
</dbReference>
<evidence type="ECO:0000256" key="8">
    <source>
        <dbReference type="PROSITE-ProRule" id="PRU00169"/>
    </source>
</evidence>
<proteinExistence type="predicted"/>
<dbReference type="PROSITE" id="PS50112">
    <property type="entry name" value="PAS"/>
    <property type="match status" value="1"/>
</dbReference>
<dbReference type="InterPro" id="IPR049870">
    <property type="entry name" value="BvgS-like_periplasmic1"/>
</dbReference>
<dbReference type="InterPro" id="IPR003661">
    <property type="entry name" value="HisK_dim/P_dom"/>
</dbReference>
<evidence type="ECO:0000259" key="11">
    <source>
        <dbReference type="PROSITE" id="PS50109"/>
    </source>
</evidence>
<dbReference type="InterPro" id="IPR004358">
    <property type="entry name" value="Sig_transdc_His_kin-like_C"/>
</dbReference>
<dbReference type="InterPro" id="IPR001638">
    <property type="entry name" value="Solute-binding_3/MltF_N"/>
</dbReference>
<evidence type="ECO:0000256" key="7">
    <source>
        <dbReference type="ARBA" id="ARBA00023012"/>
    </source>
</evidence>
<dbReference type="PANTHER" id="PTHR43047:SF72">
    <property type="entry name" value="OSMOSENSING HISTIDINE PROTEIN KINASE SLN1"/>
    <property type="match status" value="1"/>
</dbReference>
<dbReference type="Proteomes" id="UP000659047">
    <property type="component" value="Unassembled WGS sequence"/>
</dbReference>
<dbReference type="InterPro" id="IPR035965">
    <property type="entry name" value="PAS-like_dom_sf"/>
</dbReference>
<dbReference type="InterPro" id="IPR003594">
    <property type="entry name" value="HATPase_dom"/>
</dbReference>
<dbReference type="SMART" id="SM00062">
    <property type="entry name" value="PBPb"/>
    <property type="match status" value="2"/>
</dbReference>
<dbReference type="GO" id="GO:0009927">
    <property type="term" value="F:histidine phosphotransfer kinase activity"/>
    <property type="evidence" value="ECO:0007669"/>
    <property type="project" value="TreeGrafter"/>
</dbReference>
<evidence type="ECO:0000256" key="2">
    <source>
        <dbReference type="ARBA" id="ARBA00012438"/>
    </source>
</evidence>
<dbReference type="PANTHER" id="PTHR43047">
    <property type="entry name" value="TWO-COMPONENT HISTIDINE PROTEIN KINASE"/>
    <property type="match status" value="1"/>
</dbReference>
<feature type="signal peptide" evidence="10">
    <location>
        <begin position="1"/>
        <end position="18"/>
    </location>
</feature>
<feature type="domain" description="Response regulatory" evidence="12">
    <location>
        <begin position="904"/>
        <end position="1018"/>
    </location>
</feature>
<name>A0A8K0V3G7_9ENTR</name>
<dbReference type="Gene3D" id="3.30.450.20">
    <property type="entry name" value="PAS domain"/>
    <property type="match status" value="1"/>
</dbReference>
<evidence type="ECO:0000259" key="12">
    <source>
        <dbReference type="PROSITE" id="PS50110"/>
    </source>
</evidence>
<dbReference type="GO" id="GO:0000155">
    <property type="term" value="F:phosphorelay sensor kinase activity"/>
    <property type="evidence" value="ECO:0007669"/>
    <property type="project" value="InterPro"/>
</dbReference>
<evidence type="ECO:0000256" key="10">
    <source>
        <dbReference type="SAM" id="SignalP"/>
    </source>
</evidence>
<dbReference type="InterPro" id="IPR005467">
    <property type="entry name" value="His_kinase_dom"/>
</dbReference>
<dbReference type="PROSITE" id="PS50110">
    <property type="entry name" value="RESPONSE_REGULATORY"/>
    <property type="match status" value="1"/>
</dbReference>
<comment type="catalytic activity">
    <reaction evidence="1">
        <text>ATP + protein L-histidine = ADP + protein N-phospho-L-histidine.</text>
        <dbReference type="EC" id="2.7.13.3"/>
    </reaction>
</comment>
<reference evidence="14" key="1">
    <citation type="submission" date="2021-01" db="EMBL/GenBank/DDBJ databases">
        <title>Intestinitalea alba gen. nov., sp. nov., a novel genus of the family Enterobacteriaceae, isolated from the gut of the plastic-eating mealworm Tenebrio molitor L.</title>
        <authorList>
            <person name="Yang Y."/>
        </authorList>
    </citation>
    <scope>NUCLEOTIDE SEQUENCE</scope>
    <source>
        <strain evidence="14">BIT-L3</strain>
    </source>
</reference>
<dbReference type="RefSeq" id="WP_238712943.1">
    <property type="nucleotide sequence ID" value="NZ_JAEPBH010000009.1"/>
</dbReference>
<evidence type="ECO:0000259" key="13">
    <source>
        <dbReference type="PROSITE" id="PS50112"/>
    </source>
</evidence>
<evidence type="ECO:0000256" key="1">
    <source>
        <dbReference type="ARBA" id="ARBA00000085"/>
    </source>
</evidence>
<dbReference type="SMART" id="SM00387">
    <property type="entry name" value="HATPase_c"/>
    <property type="match status" value="1"/>
</dbReference>
<keyword evidence="9" id="KW-0812">Transmembrane</keyword>
<dbReference type="Gene3D" id="3.40.190.10">
    <property type="entry name" value="Periplasmic binding protein-like II"/>
    <property type="match status" value="4"/>
</dbReference>
<dbReference type="CDD" id="cd16922">
    <property type="entry name" value="HATPase_EvgS-ArcB-TorS-like"/>
    <property type="match status" value="1"/>
</dbReference>